<proteinExistence type="predicted"/>
<name>A0ACB8ZPQ5_CICIN</name>
<dbReference type="EMBL" id="CM042016">
    <property type="protein sequence ID" value="KAI3699696.1"/>
    <property type="molecule type" value="Genomic_DNA"/>
</dbReference>
<sequence length="208" mass="23908">MLPGYLYDKYKNDELEPAKTVLQFADQSTKVSRGKLTNLIVKVGDFFYPVDFLVMEYESQEDAPSLILGRPFLATAGAIIDCKTGDLDIFFGSRKRRLNMFGSPISLPQGYDDKNLDSNLLMEPGVRDKRKNMDTNGRSRKKEVLKETKEHPLSTIDKEQLLDMMEMLEARHQQYEKDAREREAKVFQLLEAQQQWISGVSEGFLSNQ</sequence>
<dbReference type="Proteomes" id="UP001055811">
    <property type="component" value="Linkage Group LG08"/>
</dbReference>
<evidence type="ECO:0000313" key="1">
    <source>
        <dbReference type="EMBL" id="KAI3699696.1"/>
    </source>
</evidence>
<accession>A0ACB8ZPQ5</accession>
<gene>
    <name evidence="1" type="ORF">L2E82_44141</name>
</gene>
<evidence type="ECO:0000313" key="2">
    <source>
        <dbReference type="Proteomes" id="UP001055811"/>
    </source>
</evidence>
<reference evidence="1 2" key="2">
    <citation type="journal article" date="2022" name="Mol. Ecol. Resour.">
        <title>The genomes of chicory, endive, great burdock and yacon provide insights into Asteraceae paleo-polyploidization history and plant inulin production.</title>
        <authorList>
            <person name="Fan W."/>
            <person name="Wang S."/>
            <person name="Wang H."/>
            <person name="Wang A."/>
            <person name="Jiang F."/>
            <person name="Liu H."/>
            <person name="Zhao H."/>
            <person name="Xu D."/>
            <person name="Zhang Y."/>
        </authorList>
    </citation>
    <scope>NUCLEOTIDE SEQUENCE [LARGE SCALE GENOMIC DNA]</scope>
    <source>
        <strain evidence="2">cv. Punajuju</strain>
        <tissue evidence="1">Leaves</tissue>
    </source>
</reference>
<keyword evidence="2" id="KW-1185">Reference proteome</keyword>
<reference evidence="2" key="1">
    <citation type="journal article" date="2022" name="Mol. Ecol. Resour.">
        <title>The genomes of chicory, endive, great burdock and yacon provide insights into Asteraceae palaeo-polyploidization history and plant inulin production.</title>
        <authorList>
            <person name="Fan W."/>
            <person name="Wang S."/>
            <person name="Wang H."/>
            <person name="Wang A."/>
            <person name="Jiang F."/>
            <person name="Liu H."/>
            <person name="Zhao H."/>
            <person name="Xu D."/>
            <person name="Zhang Y."/>
        </authorList>
    </citation>
    <scope>NUCLEOTIDE SEQUENCE [LARGE SCALE GENOMIC DNA]</scope>
    <source>
        <strain evidence="2">cv. Punajuju</strain>
    </source>
</reference>
<protein>
    <submittedName>
        <fullName evidence="1">Uncharacterized protein</fullName>
    </submittedName>
</protein>
<comment type="caution">
    <text evidence="1">The sequence shown here is derived from an EMBL/GenBank/DDBJ whole genome shotgun (WGS) entry which is preliminary data.</text>
</comment>
<organism evidence="1 2">
    <name type="scientific">Cichorium intybus</name>
    <name type="common">Chicory</name>
    <dbReference type="NCBI Taxonomy" id="13427"/>
    <lineage>
        <taxon>Eukaryota</taxon>
        <taxon>Viridiplantae</taxon>
        <taxon>Streptophyta</taxon>
        <taxon>Embryophyta</taxon>
        <taxon>Tracheophyta</taxon>
        <taxon>Spermatophyta</taxon>
        <taxon>Magnoliopsida</taxon>
        <taxon>eudicotyledons</taxon>
        <taxon>Gunneridae</taxon>
        <taxon>Pentapetalae</taxon>
        <taxon>asterids</taxon>
        <taxon>campanulids</taxon>
        <taxon>Asterales</taxon>
        <taxon>Asteraceae</taxon>
        <taxon>Cichorioideae</taxon>
        <taxon>Cichorieae</taxon>
        <taxon>Cichoriinae</taxon>
        <taxon>Cichorium</taxon>
    </lineage>
</organism>